<evidence type="ECO:0000313" key="2">
    <source>
        <dbReference type="EMBL" id="CAK8698760.1"/>
    </source>
</evidence>
<dbReference type="Proteomes" id="UP001642483">
    <property type="component" value="Unassembled WGS sequence"/>
</dbReference>
<name>A0ABP0H8A3_CLALP</name>
<feature type="region of interest" description="Disordered" evidence="1">
    <location>
        <begin position="1"/>
        <end position="51"/>
    </location>
</feature>
<dbReference type="EMBL" id="CAWYQH010000177">
    <property type="protein sequence ID" value="CAK8698760.1"/>
    <property type="molecule type" value="Genomic_DNA"/>
</dbReference>
<evidence type="ECO:0000313" key="3">
    <source>
        <dbReference type="Proteomes" id="UP001642483"/>
    </source>
</evidence>
<feature type="compositionally biased region" description="Low complexity" evidence="1">
    <location>
        <begin position="141"/>
        <end position="154"/>
    </location>
</feature>
<gene>
    <name evidence="2" type="ORF">CVLEPA_LOCUS32175</name>
</gene>
<organism evidence="2 3">
    <name type="scientific">Clavelina lepadiformis</name>
    <name type="common">Light-bulb sea squirt</name>
    <name type="synonym">Ascidia lepadiformis</name>
    <dbReference type="NCBI Taxonomy" id="159417"/>
    <lineage>
        <taxon>Eukaryota</taxon>
        <taxon>Metazoa</taxon>
        <taxon>Chordata</taxon>
        <taxon>Tunicata</taxon>
        <taxon>Ascidiacea</taxon>
        <taxon>Aplousobranchia</taxon>
        <taxon>Clavelinidae</taxon>
        <taxon>Clavelina</taxon>
    </lineage>
</organism>
<feature type="region of interest" description="Disordered" evidence="1">
    <location>
        <begin position="75"/>
        <end position="159"/>
    </location>
</feature>
<comment type="caution">
    <text evidence="2">The sequence shown here is derived from an EMBL/GenBank/DDBJ whole genome shotgun (WGS) entry which is preliminary data.</text>
</comment>
<reference evidence="2 3" key="1">
    <citation type="submission" date="2024-02" db="EMBL/GenBank/DDBJ databases">
        <authorList>
            <person name="Daric V."/>
            <person name="Darras S."/>
        </authorList>
    </citation>
    <scope>NUCLEOTIDE SEQUENCE [LARGE SCALE GENOMIC DNA]</scope>
</reference>
<sequence>MSVASGALTRRSVHPASPVLLTKSGPLGTRIRRPAPIKRNRYGPPPEFPLASTSSGIVHHLSGPDTHALARPLRQADRIGRVMRRQPGPPGLTSAGPRRHSPSLRLAELRQPGTENSPRPADSPLGTGARAPEGTRRGDLSSAGRRVVRSRAYSTRPKESYLARGLLTAVQPVAALARR</sequence>
<accession>A0ABP0H8A3</accession>
<feature type="compositionally biased region" description="Basic residues" evidence="1">
    <location>
        <begin position="30"/>
        <end position="41"/>
    </location>
</feature>
<keyword evidence="3" id="KW-1185">Reference proteome</keyword>
<protein>
    <submittedName>
        <fullName evidence="2">Uncharacterized protein</fullName>
    </submittedName>
</protein>
<evidence type="ECO:0000256" key="1">
    <source>
        <dbReference type="SAM" id="MobiDB-lite"/>
    </source>
</evidence>
<proteinExistence type="predicted"/>